<feature type="binding site" evidence="4">
    <location>
        <position position="164"/>
    </location>
    <ligand>
        <name>Mn(2+)</name>
        <dbReference type="ChEBI" id="CHEBI:29035"/>
        <label>1</label>
    </ligand>
</feature>
<evidence type="ECO:0000313" key="7">
    <source>
        <dbReference type="Proteomes" id="UP000051681"/>
    </source>
</evidence>
<dbReference type="InterPro" id="IPR023696">
    <property type="entry name" value="Ureohydrolase_dom_sf"/>
</dbReference>
<dbReference type="PANTHER" id="PTHR11358">
    <property type="entry name" value="ARGINASE/AGMATINASE"/>
    <property type="match status" value="1"/>
</dbReference>
<evidence type="ECO:0000313" key="6">
    <source>
        <dbReference type="EMBL" id="CUH83235.1"/>
    </source>
</evidence>
<proteinExistence type="inferred from homology"/>
<organism evidence="6 7">
    <name type="scientific">Thalassovita mediterranea</name>
    <dbReference type="NCBI Taxonomy" id="340021"/>
    <lineage>
        <taxon>Bacteria</taxon>
        <taxon>Pseudomonadati</taxon>
        <taxon>Pseudomonadota</taxon>
        <taxon>Alphaproteobacteria</taxon>
        <taxon>Rhodobacterales</taxon>
        <taxon>Roseobacteraceae</taxon>
        <taxon>Thalassovita</taxon>
    </lineage>
</organism>
<gene>
    <name evidence="6" type="primary">speB_1</name>
    <name evidence="6" type="ORF">TM5383_00420</name>
</gene>
<dbReference type="AlphaFoldDB" id="A0A0N7M1G4"/>
<sequence>MSQFPVKPVDQAFLRQDLMGTEVENSYSGARSFMRRKFSRDLAGVDAVVTGIPFDCAVSNRPGTRFGPEAIRRASSQLAWGPIWPWGFDPFETLAAIDYGDCAIDFARPALFEETVRAHMAPIVDSGAFALALGGDHYVTYPLLQAQAAKHGPLALVHFDAHRDVEQSEERRQDHGEMFRYAIEDGLIDPARSVQIGIRSCYEGEESYGMTILQADQVHEMTAAEVAGAVKNAVGDAKAYLSFDIDCLDPAFAPGTGTPVPGGLSSHQGLSILRKLGGVDLVAADIVEVSPPYDHAEITALVAATIGTDILCLKAAAKRA</sequence>
<dbReference type="GO" id="GO:0008783">
    <property type="term" value="F:agmatinase activity"/>
    <property type="evidence" value="ECO:0007669"/>
    <property type="project" value="UniProtKB-EC"/>
</dbReference>
<dbReference type="EMBL" id="CYSF01000002">
    <property type="protein sequence ID" value="CUH83235.1"/>
    <property type="molecule type" value="Genomic_DNA"/>
</dbReference>
<dbReference type="NCBIfam" id="TIGR01230">
    <property type="entry name" value="agmatinase"/>
    <property type="match status" value="1"/>
</dbReference>
<dbReference type="EC" id="3.5.3.11" evidence="6"/>
<protein>
    <submittedName>
        <fullName evidence="6">Agmatinase</fullName>
        <ecNumber evidence="6">3.5.3.11</ecNumber>
    </submittedName>
</protein>
<reference evidence="6 7" key="1">
    <citation type="submission" date="2015-09" db="EMBL/GenBank/DDBJ databases">
        <authorList>
            <consortium name="Swine Surveillance"/>
        </authorList>
    </citation>
    <scope>NUCLEOTIDE SEQUENCE [LARGE SCALE GENOMIC DNA]</scope>
    <source>
        <strain evidence="6 7">CECT 8383</strain>
    </source>
</reference>
<keyword evidence="2 4" id="KW-0479">Metal-binding</keyword>
<dbReference type="RefSeq" id="WP_058317387.1">
    <property type="nucleotide sequence ID" value="NZ_CYSF01000002.1"/>
</dbReference>
<name>A0A0N7M1G4_9RHOB</name>
<evidence type="ECO:0000256" key="2">
    <source>
        <dbReference type="ARBA" id="ARBA00022723"/>
    </source>
</evidence>
<dbReference type="InterPro" id="IPR005925">
    <property type="entry name" value="Agmatinase-rel"/>
</dbReference>
<dbReference type="PROSITE" id="PS01053">
    <property type="entry name" value="ARGINASE_1"/>
    <property type="match status" value="1"/>
</dbReference>
<dbReference type="Pfam" id="PF00491">
    <property type="entry name" value="Arginase"/>
    <property type="match status" value="1"/>
</dbReference>
<dbReference type="PIRSF" id="PIRSF036979">
    <property type="entry name" value="Arginase"/>
    <property type="match status" value="1"/>
</dbReference>
<accession>A0A0N7M1G4</accession>
<comment type="cofactor">
    <cofactor evidence="4">
        <name>Mn(2+)</name>
        <dbReference type="ChEBI" id="CHEBI:29035"/>
    </cofactor>
    <text evidence="4">Binds 2 manganese ions per subunit.</text>
</comment>
<feature type="binding site" evidence="4">
    <location>
        <position position="160"/>
    </location>
    <ligand>
        <name>Mn(2+)</name>
        <dbReference type="ChEBI" id="CHEBI:29035"/>
        <label>1</label>
    </ligand>
</feature>
<keyword evidence="4" id="KW-0464">Manganese</keyword>
<feature type="binding site" evidence="4">
    <location>
        <position position="244"/>
    </location>
    <ligand>
        <name>Mn(2+)</name>
        <dbReference type="ChEBI" id="CHEBI:29035"/>
        <label>1</label>
    </ligand>
</feature>
<dbReference type="Gene3D" id="3.40.800.10">
    <property type="entry name" value="Ureohydrolase domain"/>
    <property type="match status" value="1"/>
</dbReference>
<dbReference type="GO" id="GO:0033389">
    <property type="term" value="P:putrescine biosynthetic process from arginine, via agmatine"/>
    <property type="evidence" value="ECO:0007669"/>
    <property type="project" value="TreeGrafter"/>
</dbReference>
<evidence type="ECO:0000256" key="1">
    <source>
        <dbReference type="ARBA" id="ARBA00009227"/>
    </source>
</evidence>
<dbReference type="OrthoDB" id="9788689at2"/>
<dbReference type="Proteomes" id="UP000051681">
    <property type="component" value="Unassembled WGS sequence"/>
</dbReference>
<dbReference type="PANTHER" id="PTHR11358:SF26">
    <property type="entry name" value="GUANIDINO ACID HYDROLASE, MITOCHONDRIAL"/>
    <property type="match status" value="1"/>
</dbReference>
<keyword evidence="3 5" id="KW-0378">Hydrolase</keyword>
<feature type="binding site" evidence="4">
    <location>
        <position position="162"/>
    </location>
    <ligand>
        <name>Mn(2+)</name>
        <dbReference type="ChEBI" id="CHEBI:29035"/>
        <label>1</label>
    </ligand>
</feature>
<dbReference type="CDD" id="cd11592">
    <property type="entry name" value="Agmatinase_PAH"/>
    <property type="match status" value="1"/>
</dbReference>
<dbReference type="InterPro" id="IPR006035">
    <property type="entry name" value="Ureohydrolase"/>
</dbReference>
<comment type="similarity">
    <text evidence="1">Belongs to the arginase family. Agmatinase subfamily.</text>
</comment>
<dbReference type="InterPro" id="IPR020855">
    <property type="entry name" value="Ureohydrolase_Mn_BS"/>
</dbReference>
<dbReference type="PROSITE" id="PS51409">
    <property type="entry name" value="ARGINASE_2"/>
    <property type="match status" value="1"/>
</dbReference>
<feature type="binding site" evidence="4">
    <location>
        <position position="137"/>
    </location>
    <ligand>
        <name>Mn(2+)</name>
        <dbReference type="ChEBI" id="CHEBI:29035"/>
        <label>1</label>
    </ligand>
</feature>
<dbReference type="GO" id="GO:0046872">
    <property type="term" value="F:metal ion binding"/>
    <property type="evidence" value="ECO:0007669"/>
    <property type="project" value="UniProtKB-KW"/>
</dbReference>
<dbReference type="SUPFAM" id="SSF52768">
    <property type="entry name" value="Arginase/deacetylase"/>
    <property type="match status" value="1"/>
</dbReference>
<evidence type="ECO:0000256" key="4">
    <source>
        <dbReference type="PIRSR" id="PIRSR036979-1"/>
    </source>
</evidence>
<evidence type="ECO:0000256" key="5">
    <source>
        <dbReference type="RuleBase" id="RU003684"/>
    </source>
</evidence>
<keyword evidence="7" id="KW-1185">Reference proteome</keyword>
<evidence type="ECO:0000256" key="3">
    <source>
        <dbReference type="ARBA" id="ARBA00022801"/>
    </source>
</evidence>
<dbReference type="NCBIfam" id="NF002564">
    <property type="entry name" value="PRK02190.1"/>
    <property type="match status" value="1"/>
</dbReference>
<dbReference type="STRING" id="340021.TM5383_00420"/>
<feature type="binding site" evidence="4">
    <location>
        <position position="246"/>
    </location>
    <ligand>
        <name>Mn(2+)</name>
        <dbReference type="ChEBI" id="CHEBI:29035"/>
        <label>1</label>
    </ligand>
</feature>